<dbReference type="GO" id="GO:0006950">
    <property type="term" value="P:response to stress"/>
    <property type="evidence" value="ECO:0007669"/>
    <property type="project" value="TreeGrafter"/>
</dbReference>
<sequence length="162" mass="17703">MATSTRAASVADLAFLLSQASHALTTEMTAGLTELGISPRGHCVLSRAMSCDLTQSQVAELCALDKTTMVVTIDELEKAGFVQRRPSSTDRRARIVWVTEEGKRTVAQAHEIVARICDDVLAALPAREREAFVDGLVRLVQGRLSTPVHCERPVRRRAPRVP</sequence>
<evidence type="ECO:0000259" key="2">
    <source>
        <dbReference type="PROSITE" id="PS50995"/>
    </source>
</evidence>
<dbReference type="InterPro" id="IPR000835">
    <property type="entry name" value="HTH_MarR-typ"/>
</dbReference>
<dbReference type="Proteomes" id="UP000199013">
    <property type="component" value="Unassembled WGS sequence"/>
</dbReference>
<dbReference type="EMBL" id="FLUV01002180">
    <property type="protein sequence ID" value="SBW27163.1"/>
    <property type="molecule type" value="Genomic_DNA"/>
</dbReference>
<evidence type="ECO:0000313" key="3">
    <source>
        <dbReference type="EMBL" id="SBW27163.1"/>
    </source>
</evidence>
<accession>A0A1C3PBH6</accession>
<name>A0A1C3PBH6_9ACTN</name>
<dbReference type="InterPro" id="IPR036390">
    <property type="entry name" value="WH_DNA-bd_sf"/>
</dbReference>
<dbReference type="PROSITE" id="PS50995">
    <property type="entry name" value="HTH_MARR_2"/>
    <property type="match status" value="1"/>
</dbReference>
<feature type="chain" id="PRO_5008679752" evidence="1">
    <location>
        <begin position="24"/>
        <end position="162"/>
    </location>
</feature>
<evidence type="ECO:0000313" key="4">
    <source>
        <dbReference type="Proteomes" id="UP000199013"/>
    </source>
</evidence>
<dbReference type="SMART" id="SM00347">
    <property type="entry name" value="HTH_MARR"/>
    <property type="match status" value="1"/>
</dbReference>
<dbReference type="Pfam" id="PF12802">
    <property type="entry name" value="MarR_2"/>
    <property type="match status" value="1"/>
</dbReference>
<feature type="domain" description="HTH marR-type" evidence="2">
    <location>
        <begin position="10"/>
        <end position="141"/>
    </location>
</feature>
<gene>
    <name evidence="3" type="ORF">FDG2_5200</name>
</gene>
<keyword evidence="4" id="KW-1185">Reference proteome</keyword>
<dbReference type="PANTHER" id="PTHR33164">
    <property type="entry name" value="TRANSCRIPTIONAL REGULATOR, MARR FAMILY"/>
    <property type="match status" value="1"/>
</dbReference>
<dbReference type="PANTHER" id="PTHR33164:SF43">
    <property type="entry name" value="HTH-TYPE TRANSCRIPTIONAL REPRESSOR YETL"/>
    <property type="match status" value="1"/>
</dbReference>
<dbReference type="AlphaFoldDB" id="A0A1C3PBH6"/>
<proteinExistence type="predicted"/>
<feature type="signal peptide" evidence="1">
    <location>
        <begin position="1"/>
        <end position="23"/>
    </location>
</feature>
<dbReference type="InterPro" id="IPR039422">
    <property type="entry name" value="MarR/SlyA-like"/>
</dbReference>
<dbReference type="Gene3D" id="1.10.10.10">
    <property type="entry name" value="Winged helix-like DNA-binding domain superfamily/Winged helix DNA-binding domain"/>
    <property type="match status" value="1"/>
</dbReference>
<evidence type="ECO:0000256" key="1">
    <source>
        <dbReference type="SAM" id="SignalP"/>
    </source>
</evidence>
<dbReference type="PRINTS" id="PR00598">
    <property type="entry name" value="HTHMARR"/>
</dbReference>
<dbReference type="GO" id="GO:0003700">
    <property type="term" value="F:DNA-binding transcription factor activity"/>
    <property type="evidence" value="ECO:0007669"/>
    <property type="project" value="InterPro"/>
</dbReference>
<protein>
    <submittedName>
        <fullName evidence="3">Transcriptional regulator, MarR family</fullName>
    </submittedName>
</protein>
<reference evidence="4" key="1">
    <citation type="submission" date="2016-02" db="EMBL/GenBank/DDBJ databases">
        <authorList>
            <person name="Wibberg D."/>
        </authorList>
    </citation>
    <scope>NUCLEOTIDE SEQUENCE [LARGE SCALE GENOMIC DNA]</scope>
</reference>
<organism evidence="3 4">
    <name type="scientific">Candidatus Protofrankia californiensis</name>
    <dbReference type="NCBI Taxonomy" id="1839754"/>
    <lineage>
        <taxon>Bacteria</taxon>
        <taxon>Bacillati</taxon>
        <taxon>Actinomycetota</taxon>
        <taxon>Actinomycetes</taxon>
        <taxon>Frankiales</taxon>
        <taxon>Frankiaceae</taxon>
        <taxon>Protofrankia</taxon>
    </lineage>
</organism>
<keyword evidence="1" id="KW-0732">Signal</keyword>
<dbReference type="SUPFAM" id="SSF46785">
    <property type="entry name" value="Winged helix' DNA-binding domain"/>
    <property type="match status" value="1"/>
</dbReference>
<dbReference type="InterPro" id="IPR036388">
    <property type="entry name" value="WH-like_DNA-bd_sf"/>
</dbReference>